<name>A0ACC0B6H1_CATRO</name>
<dbReference type="EMBL" id="CM044704">
    <property type="protein sequence ID" value="KAI5668231.1"/>
    <property type="molecule type" value="Genomic_DNA"/>
</dbReference>
<accession>A0ACC0B6H1</accession>
<evidence type="ECO:0000313" key="1">
    <source>
        <dbReference type="EMBL" id="KAI5668231.1"/>
    </source>
</evidence>
<reference evidence="2" key="1">
    <citation type="journal article" date="2023" name="Nat. Plants">
        <title>Single-cell RNA sequencing provides a high-resolution roadmap for understanding the multicellular compartmentation of specialized metabolism.</title>
        <authorList>
            <person name="Sun S."/>
            <person name="Shen X."/>
            <person name="Li Y."/>
            <person name="Li Y."/>
            <person name="Wang S."/>
            <person name="Li R."/>
            <person name="Zhang H."/>
            <person name="Shen G."/>
            <person name="Guo B."/>
            <person name="Wei J."/>
            <person name="Xu J."/>
            <person name="St-Pierre B."/>
            <person name="Chen S."/>
            <person name="Sun C."/>
        </authorList>
    </citation>
    <scope>NUCLEOTIDE SEQUENCE [LARGE SCALE GENOMIC DNA]</scope>
</reference>
<organism evidence="1 2">
    <name type="scientific">Catharanthus roseus</name>
    <name type="common">Madagascar periwinkle</name>
    <name type="synonym">Vinca rosea</name>
    <dbReference type="NCBI Taxonomy" id="4058"/>
    <lineage>
        <taxon>Eukaryota</taxon>
        <taxon>Viridiplantae</taxon>
        <taxon>Streptophyta</taxon>
        <taxon>Embryophyta</taxon>
        <taxon>Tracheophyta</taxon>
        <taxon>Spermatophyta</taxon>
        <taxon>Magnoliopsida</taxon>
        <taxon>eudicotyledons</taxon>
        <taxon>Gunneridae</taxon>
        <taxon>Pentapetalae</taxon>
        <taxon>asterids</taxon>
        <taxon>lamiids</taxon>
        <taxon>Gentianales</taxon>
        <taxon>Apocynaceae</taxon>
        <taxon>Rauvolfioideae</taxon>
        <taxon>Vinceae</taxon>
        <taxon>Catharanthinae</taxon>
        <taxon>Catharanthus</taxon>
    </lineage>
</organism>
<sequence>MVTRYVHFVFPVFSLLFLCFLHLVLSQIPSNQINTMTRLYQIIQNDTSSSFPWANVTSDSNPCSWEGVSCNSNNSSVVGFSLSGISMSSPHILPILCQIDTLESLDVSNNRLSSIPDEFITDCGGIRGLRMLNFSRNRLAGSCPVFNGFGMLEELDLSHNSLSGNISLELNELGSLKSLNLSYNNFTGSVPTNLGASNLLEELQLSCNRFQGEIPTQLLRYGNLSLIDLSVNSISGSIPDRLGELSKLQFLLLSLNRLTGGIPTSISNIQTLKRFAANQNDFVGNIPSGITKYLKNLDLSYNNLNGMIPLDLLSQPNLQAVDLSSNKLEGPLPANISSSLVRLRLGGNLLNGTLHSASFRNAMNLTYLELDNNSFSGSIPQELGLCQKLALLNIAHNRLSGSLPADLSNLADLQGLHLQQNDLAGIIPDGFTGLQRLQTLNLSLNSMNGSIPESISTFTNLKNLDLRGNHLTGSIPNSIGNLKFLLELQLGNNQLSGSIPIMPTSLQIALNLSSNLFQGHIPFTLSRLTSLEILDLSNNQFSGEIPEFLTNMGGLSQLILSNNQLSGVVPKFGSFVMVERNGNRDLRNTPDVTPVSPKRRKTISVGIILGVAAAAAAAAALITILAVSVSRRYYRINDVNLQPEELSQQRVIQGSLLTANVIHRSNIDFMKAMESLADAKNIILMTKFSTYYKAVMNSGASYLVKKLNWSDKIFQLGNHDKFGEELEVLGRLSNSNVMTPLAYVLTVDSAYLFYDFAPKGTLYDVLHCSIENVLNWASRYSIAIGVAQGLAFLHTCPSGSILLLDLSSKSIMLKSLNEPQIGDIEICKVIDPSKSTASLSTVAGSVGYIPPEYAYTMRVTMAGNVYSFGVVLLELLTGKPAVNQGIELAKWVLSSNSSSQQNKWDHILDFRVSKTSLAVRSQMLAVLKLALACVSVSPDSRPKMRSVLRMLLNAR</sequence>
<evidence type="ECO:0000313" key="2">
    <source>
        <dbReference type="Proteomes" id="UP001060085"/>
    </source>
</evidence>
<protein>
    <submittedName>
        <fullName evidence="1">Uncharacterized protein</fullName>
    </submittedName>
</protein>
<proteinExistence type="predicted"/>
<keyword evidence="2" id="KW-1185">Reference proteome</keyword>
<comment type="caution">
    <text evidence="1">The sequence shown here is derived from an EMBL/GenBank/DDBJ whole genome shotgun (WGS) entry which is preliminary data.</text>
</comment>
<gene>
    <name evidence="1" type="ORF">M9H77_18084</name>
</gene>
<dbReference type="Proteomes" id="UP001060085">
    <property type="component" value="Linkage Group LG04"/>
</dbReference>